<evidence type="ECO:0000256" key="6">
    <source>
        <dbReference type="ARBA" id="ARBA00023049"/>
    </source>
</evidence>
<evidence type="ECO:0000313" key="10">
    <source>
        <dbReference type="Proteomes" id="UP000613840"/>
    </source>
</evidence>
<evidence type="ECO:0000313" key="9">
    <source>
        <dbReference type="EMBL" id="GGL74514.1"/>
    </source>
</evidence>
<gene>
    <name evidence="9" type="ORF">GCM10011575_35930</name>
</gene>
<keyword evidence="5" id="KW-0862">Zinc</keyword>
<comment type="caution">
    <text evidence="9">The sequence shown here is derived from an EMBL/GenBank/DDBJ whole genome shotgun (WGS) entry which is preliminary data.</text>
</comment>
<dbReference type="GO" id="GO:0006508">
    <property type="term" value="P:proteolysis"/>
    <property type="evidence" value="ECO:0007669"/>
    <property type="project" value="UniProtKB-KW"/>
</dbReference>
<keyword evidence="10" id="KW-1185">Reference proteome</keyword>
<dbReference type="GO" id="GO:0005615">
    <property type="term" value="C:extracellular space"/>
    <property type="evidence" value="ECO:0007669"/>
    <property type="project" value="TreeGrafter"/>
</dbReference>
<proteinExistence type="inferred from homology"/>
<dbReference type="GO" id="GO:0008270">
    <property type="term" value="F:zinc ion binding"/>
    <property type="evidence" value="ECO:0007669"/>
    <property type="project" value="InterPro"/>
</dbReference>
<keyword evidence="6" id="KW-0482">Metalloprotease</keyword>
<evidence type="ECO:0000256" key="3">
    <source>
        <dbReference type="ARBA" id="ARBA00022670"/>
    </source>
</evidence>
<evidence type="ECO:0000256" key="7">
    <source>
        <dbReference type="PROSITE-ProRule" id="PRU01379"/>
    </source>
</evidence>
<sequence>MAVISDGIRSDGIHGWRRRALAVIIALGVAVTLLINSAPAQAVQRPAVIGKRVIGHSVQGRSITAWHLGNAHAKTTVVLIAQMHGNEQRVASILYSLRDGKAITGINLWVVPSYNPDGHAHDTRQNAHGVDLNRNYPTGWRRTTGAYNSGKKAASEPETRAMMKFLKRVKPDYVISFHQPLHGVDLLTKRKSFSHKLAKALKLPNKRFSCDGGCHGTLTMWFNHNFHGEAITVEYGSTPSRDRMRHKAVTQLLGVFGAKR</sequence>
<dbReference type="SUPFAM" id="SSF53187">
    <property type="entry name" value="Zn-dependent exopeptidases"/>
    <property type="match status" value="1"/>
</dbReference>
<dbReference type="SMART" id="SM00631">
    <property type="entry name" value="Zn_pept"/>
    <property type="match status" value="1"/>
</dbReference>
<dbReference type="AlphaFoldDB" id="A0A917SFX7"/>
<accession>A0A917SFX7</accession>
<dbReference type="PANTHER" id="PTHR11705:SF143">
    <property type="entry name" value="SLL0236 PROTEIN"/>
    <property type="match status" value="1"/>
</dbReference>
<evidence type="ECO:0000256" key="1">
    <source>
        <dbReference type="ARBA" id="ARBA00001947"/>
    </source>
</evidence>
<reference evidence="9" key="1">
    <citation type="journal article" date="2014" name="Int. J. Syst. Evol. Microbiol.">
        <title>Complete genome sequence of Corynebacterium casei LMG S-19264T (=DSM 44701T), isolated from a smear-ripened cheese.</title>
        <authorList>
            <consortium name="US DOE Joint Genome Institute (JGI-PGF)"/>
            <person name="Walter F."/>
            <person name="Albersmeier A."/>
            <person name="Kalinowski J."/>
            <person name="Ruckert C."/>
        </authorList>
    </citation>
    <scope>NUCLEOTIDE SEQUENCE</scope>
    <source>
        <strain evidence="9">CGMCC 4.7306</strain>
    </source>
</reference>
<dbReference type="Pfam" id="PF00246">
    <property type="entry name" value="Peptidase_M14"/>
    <property type="match status" value="1"/>
</dbReference>
<dbReference type="Gene3D" id="3.40.630.10">
    <property type="entry name" value="Zn peptidases"/>
    <property type="match status" value="1"/>
</dbReference>
<dbReference type="PANTHER" id="PTHR11705">
    <property type="entry name" value="PROTEASE FAMILY M14 CARBOXYPEPTIDASE A,B"/>
    <property type="match status" value="1"/>
</dbReference>
<comment type="caution">
    <text evidence="7">Lacks conserved residue(s) required for the propagation of feature annotation.</text>
</comment>
<dbReference type="InterPro" id="IPR000834">
    <property type="entry name" value="Peptidase_M14"/>
</dbReference>
<keyword evidence="4" id="KW-0378">Hydrolase</keyword>
<evidence type="ECO:0000259" key="8">
    <source>
        <dbReference type="PROSITE" id="PS52035"/>
    </source>
</evidence>
<dbReference type="GO" id="GO:0004181">
    <property type="term" value="F:metallocarboxypeptidase activity"/>
    <property type="evidence" value="ECO:0007669"/>
    <property type="project" value="InterPro"/>
</dbReference>
<dbReference type="PROSITE" id="PS52035">
    <property type="entry name" value="PEPTIDASE_M14"/>
    <property type="match status" value="1"/>
</dbReference>
<dbReference type="Proteomes" id="UP000613840">
    <property type="component" value="Unassembled WGS sequence"/>
</dbReference>
<protein>
    <recommendedName>
        <fullName evidence="8">Peptidase M14 domain-containing protein</fullName>
    </recommendedName>
</protein>
<evidence type="ECO:0000256" key="2">
    <source>
        <dbReference type="ARBA" id="ARBA00005988"/>
    </source>
</evidence>
<evidence type="ECO:0000256" key="4">
    <source>
        <dbReference type="ARBA" id="ARBA00022801"/>
    </source>
</evidence>
<dbReference type="PRINTS" id="PR00765">
    <property type="entry name" value="CRBOXYPTASEA"/>
</dbReference>
<reference evidence="9" key="2">
    <citation type="submission" date="2020-09" db="EMBL/GenBank/DDBJ databases">
        <authorList>
            <person name="Sun Q."/>
            <person name="Zhou Y."/>
        </authorList>
    </citation>
    <scope>NUCLEOTIDE SEQUENCE</scope>
    <source>
        <strain evidence="9">CGMCC 4.7306</strain>
    </source>
</reference>
<feature type="domain" description="Peptidase M14" evidence="8">
    <location>
        <begin position="17"/>
        <end position="260"/>
    </location>
</feature>
<comment type="similarity">
    <text evidence="2 7">Belongs to the peptidase M14 family.</text>
</comment>
<comment type="cofactor">
    <cofactor evidence="1">
        <name>Zn(2+)</name>
        <dbReference type="ChEBI" id="CHEBI:29105"/>
    </cofactor>
</comment>
<organism evidence="9 10">
    <name type="scientific">Microlunatus endophyticus</name>
    <dbReference type="NCBI Taxonomy" id="1716077"/>
    <lineage>
        <taxon>Bacteria</taxon>
        <taxon>Bacillati</taxon>
        <taxon>Actinomycetota</taxon>
        <taxon>Actinomycetes</taxon>
        <taxon>Propionibacteriales</taxon>
        <taxon>Propionibacteriaceae</taxon>
        <taxon>Microlunatus</taxon>
    </lineage>
</organism>
<evidence type="ECO:0000256" key="5">
    <source>
        <dbReference type="ARBA" id="ARBA00022833"/>
    </source>
</evidence>
<keyword evidence="3" id="KW-0645">Protease</keyword>
<dbReference type="EMBL" id="BMMZ01000010">
    <property type="protein sequence ID" value="GGL74514.1"/>
    <property type="molecule type" value="Genomic_DNA"/>
</dbReference>
<name>A0A917SFX7_9ACTN</name>
<dbReference type="RefSeq" id="WP_188896762.1">
    <property type="nucleotide sequence ID" value="NZ_BMMZ01000010.1"/>
</dbReference>